<evidence type="ECO:0000313" key="3">
    <source>
        <dbReference type="EMBL" id="QEE29095.1"/>
    </source>
</evidence>
<dbReference type="InterPro" id="IPR029062">
    <property type="entry name" value="Class_I_gatase-like"/>
</dbReference>
<gene>
    <name evidence="3" type="ORF">FTW19_14470</name>
</gene>
<sequence length="760" mass="83227">MSSALKIRGSFAITAAILFSVICFGSVVPLLRGFSIGPRVDIVSPYAGEVGVEPKTPITLTFNKEMSPETIIPTTFTLRDEQGKVVPATVAYDDATHEAVLQPMSALQQGSTYEVTLRGGQQGIFDQHSHPLAEDMKWRFTIGIEAAESPAQGPGGPILLVTSKTNGFSQYYAEILRNEGLNEFDAEDIEQLSAQELARHDLVLVGEIPVDDGKIRMIVDWVRSGGTVIAMRPPRKLAQSFGFSLPTSEADRQVQHGGYLRINSKTPVGAGMIQQAIQFHGDADRLIADNATTFATLHTDAQTATQFPAVSAVTFGAGKVIVFSYDLAKSIVYTRQGNPEWSGNERDGIPPIRSDDLFYGANEKDPHPDWVDRNAIAIPQADIQQRLLANLIISFSSSKKPLPHFWYLPRGLKAAIVMTGDDHGHGGTAGRFRIYQDRSPSGCSLENWECIRGTSHIFVGSISSEQAAAFVKQGFEIGLHVYTACTDWPAKEARDSDGVERRRVNREFADALYSQQLAGFAIKYPGVPPPVSNRTDCIAWGDYDTQPQVEFDHKIRLDTNYYYWPAKWVKDTPGLFTGSGLPMRFARRDGSLIDVYQAPTQMTDESKQSYPFTIDTLLSNALGSSEYFGVFTANMHNDDVKSPGADAIIASAQKHHVPIITASQLLKWLDGRNASRFRDIKWSNNQLSFSIDVGIGGNGIEAMLPIHSSSGDLTAISLNGATVEWQKRTVAGLSYAVVRAASGTFLATYNHPARNSVARR</sequence>
<dbReference type="Pfam" id="PF13205">
    <property type="entry name" value="Big_5"/>
    <property type="match status" value="1"/>
</dbReference>
<name>A0A5B9EDD0_9BACT</name>
<dbReference type="InterPro" id="IPR014755">
    <property type="entry name" value="Cu-Rt/internalin_Ig-like"/>
</dbReference>
<dbReference type="KEGG" id="talb:FTW19_14470"/>
<proteinExistence type="predicted"/>
<dbReference type="EMBL" id="CP042806">
    <property type="protein sequence ID" value="QEE29095.1"/>
    <property type="molecule type" value="Genomic_DNA"/>
</dbReference>
<dbReference type="InterPro" id="IPR032812">
    <property type="entry name" value="SbsA_Ig"/>
</dbReference>
<dbReference type="AlphaFoldDB" id="A0A5B9EDD0"/>
<evidence type="ECO:0000259" key="2">
    <source>
        <dbReference type="Pfam" id="PF13205"/>
    </source>
</evidence>
<dbReference type="OrthoDB" id="505641at2"/>
<dbReference type="Gene3D" id="3.40.50.880">
    <property type="match status" value="1"/>
</dbReference>
<organism evidence="3 4">
    <name type="scientific">Terriglobus albidus</name>
    <dbReference type="NCBI Taxonomy" id="1592106"/>
    <lineage>
        <taxon>Bacteria</taxon>
        <taxon>Pseudomonadati</taxon>
        <taxon>Acidobacteriota</taxon>
        <taxon>Terriglobia</taxon>
        <taxon>Terriglobales</taxon>
        <taxon>Acidobacteriaceae</taxon>
        <taxon>Terriglobus</taxon>
    </lineage>
</organism>
<protein>
    <recommendedName>
        <fullName evidence="2">SbsA Ig-like domain-containing protein</fullName>
    </recommendedName>
</protein>
<keyword evidence="1" id="KW-0732">Signal</keyword>
<dbReference type="Proteomes" id="UP000321820">
    <property type="component" value="Chromosome"/>
</dbReference>
<keyword evidence="4" id="KW-1185">Reference proteome</keyword>
<feature type="domain" description="SbsA Ig-like" evidence="2">
    <location>
        <begin position="37"/>
        <end position="141"/>
    </location>
</feature>
<dbReference type="SUPFAM" id="SSF52317">
    <property type="entry name" value="Class I glutamine amidotransferase-like"/>
    <property type="match status" value="1"/>
</dbReference>
<reference evidence="3 4" key="1">
    <citation type="submission" date="2019-08" db="EMBL/GenBank/DDBJ databases">
        <title>Complete genome sequence of Terriglobus albidus strain ORNL.</title>
        <authorList>
            <person name="Podar M."/>
        </authorList>
    </citation>
    <scope>NUCLEOTIDE SEQUENCE [LARGE SCALE GENOMIC DNA]</scope>
    <source>
        <strain evidence="3 4">ORNL</strain>
    </source>
</reference>
<evidence type="ECO:0000256" key="1">
    <source>
        <dbReference type="ARBA" id="ARBA00022729"/>
    </source>
</evidence>
<accession>A0A5B9EDD0</accession>
<evidence type="ECO:0000313" key="4">
    <source>
        <dbReference type="Proteomes" id="UP000321820"/>
    </source>
</evidence>
<dbReference type="Gene3D" id="2.60.40.1220">
    <property type="match status" value="1"/>
</dbReference>